<protein>
    <recommendedName>
        <fullName evidence="3">Bacteriophage protein GP46</fullName>
    </recommendedName>
</protein>
<proteinExistence type="predicted"/>
<evidence type="ECO:0000313" key="2">
    <source>
        <dbReference type="Proteomes" id="UP000072520"/>
    </source>
</evidence>
<accession>A0AB34VKB4</accession>
<gene>
    <name evidence="1" type="ORF">RSA13_00700</name>
</gene>
<dbReference type="InterPro" id="IPR010877">
    <property type="entry name" value="Phage_Mu_Gp46"/>
</dbReference>
<sequence length="151" mass="17060">MVSDIADTWNVAEMRADWSVAGGMLETGHGLRTAVILSLFSDRIARDDDDYEGSDRRGWWGDTGSADPMGSRLWLLDRQVLSREVALRAEEYALESLAWLRDDGIVSDLGASAQIIWPSRLDLILTLQQPGASRPVAMKFYWLWEQIRYAV</sequence>
<comment type="caution">
    <text evidence="1">The sequence shown here is derived from an EMBL/GenBank/DDBJ whole genome shotgun (WGS) entry which is preliminary data.</text>
</comment>
<name>A0AB34VKB4_9GAMM</name>
<dbReference type="Pfam" id="PF07409">
    <property type="entry name" value="GP46"/>
    <property type="match status" value="1"/>
</dbReference>
<dbReference type="AlphaFoldDB" id="A0AB34VKB4"/>
<dbReference type="EMBL" id="LDSI01000002">
    <property type="protein sequence ID" value="KTT00975.1"/>
    <property type="molecule type" value="Genomic_DNA"/>
</dbReference>
<dbReference type="Proteomes" id="UP000072520">
    <property type="component" value="Unassembled WGS sequence"/>
</dbReference>
<organism evidence="1 2">
    <name type="scientific">Pantoea stewartii</name>
    <dbReference type="NCBI Taxonomy" id="66269"/>
    <lineage>
        <taxon>Bacteria</taxon>
        <taxon>Pseudomonadati</taxon>
        <taxon>Pseudomonadota</taxon>
        <taxon>Gammaproteobacteria</taxon>
        <taxon>Enterobacterales</taxon>
        <taxon>Erwiniaceae</taxon>
        <taxon>Pantoea</taxon>
    </lineage>
</organism>
<evidence type="ECO:0008006" key="3">
    <source>
        <dbReference type="Google" id="ProtNLM"/>
    </source>
</evidence>
<reference evidence="1 2" key="1">
    <citation type="journal article" date="2016" name="Front. Microbiol.">
        <title>Genomic Resource of Rice Seed Associated Bacteria.</title>
        <authorList>
            <person name="Midha S."/>
            <person name="Bansal K."/>
            <person name="Sharma S."/>
            <person name="Kumar N."/>
            <person name="Patil P.P."/>
            <person name="Chaudhry V."/>
            <person name="Patil P.B."/>
        </authorList>
    </citation>
    <scope>NUCLEOTIDE SEQUENCE [LARGE SCALE GENOMIC DNA]</scope>
    <source>
        <strain evidence="1 2">RSA13</strain>
    </source>
</reference>
<evidence type="ECO:0000313" key="1">
    <source>
        <dbReference type="EMBL" id="KTT00975.1"/>
    </source>
</evidence>